<dbReference type="Proteomes" id="UP000659654">
    <property type="component" value="Unassembled WGS sequence"/>
</dbReference>
<dbReference type="EMBL" id="CAJFCV020000002">
    <property type="protein sequence ID" value="CAG9102040.1"/>
    <property type="molecule type" value="Genomic_DNA"/>
</dbReference>
<accession>A0A7I8WZ68</accession>
<reference evidence="1" key="1">
    <citation type="submission" date="2020-09" db="EMBL/GenBank/DDBJ databases">
        <authorList>
            <person name="Kikuchi T."/>
        </authorList>
    </citation>
    <scope>NUCLEOTIDE SEQUENCE</scope>
    <source>
        <strain evidence="1">Ka4C1</strain>
    </source>
</reference>
<keyword evidence="2" id="KW-1185">Reference proteome</keyword>
<evidence type="ECO:0000313" key="2">
    <source>
        <dbReference type="Proteomes" id="UP000659654"/>
    </source>
</evidence>
<name>A0A7I8WZ68_BURXY</name>
<sequence length="201" mass="22734">MMLYGLSAVSGPAIIAVAGLVDEADAGALGEYTSAVTCEPCTLRRCPRRHEEVLPLSLFKATYPSCYIYKQRSGEIYRQKIDVSYTILFQSSLSSCAHDLGRRLRKKYGLYNSTKEKGEYGRIGVFRSLTHKAQERLAGLSGVLTRNYTTHGHSCDFGRPVDIYENRLTFLSLQSLSFRRLIYDRKLFFFVVNDFNDLSLG</sequence>
<dbReference type="AlphaFoldDB" id="A0A7I8WZ68"/>
<dbReference type="Proteomes" id="UP000582659">
    <property type="component" value="Unassembled WGS sequence"/>
</dbReference>
<dbReference type="EMBL" id="CAJFDI010000002">
    <property type="protein sequence ID" value="CAD5217920.1"/>
    <property type="molecule type" value="Genomic_DNA"/>
</dbReference>
<proteinExistence type="predicted"/>
<comment type="caution">
    <text evidence="1">The sequence shown here is derived from an EMBL/GenBank/DDBJ whole genome shotgun (WGS) entry which is preliminary data.</text>
</comment>
<gene>
    <name evidence="1" type="ORF">BXYJ_LOCUS5313</name>
</gene>
<evidence type="ECO:0000313" key="1">
    <source>
        <dbReference type="EMBL" id="CAD5217920.1"/>
    </source>
</evidence>
<organism evidence="1 2">
    <name type="scientific">Bursaphelenchus xylophilus</name>
    <name type="common">Pinewood nematode worm</name>
    <name type="synonym">Aphelenchoides xylophilus</name>
    <dbReference type="NCBI Taxonomy" id="6326"/>
    <lineage>
        <taxon>Eukaryota</taxon>
        <taxon>Metazoa</taxon>
        <taxon>Ecdysozoa</taxon>
        <taxon>Nematoda</taxon>
        <taxon>Chromadorea</taxon>
        <taxon>Rhabditida</taxon>
        <taxon>Tylenchina</taxon>
        <taxon>Tylenchomorpha</taxon>
        <taxon>Aphelenchoidea</taxon>
        <taxon>Aphelenchoididae</taxon>
        <taxon>Bursaphelenchus</taxon>
    </lineage>
</organism>
<protein>
    <submittedName>
        <fullName evidence="1">(pine wood nematode) hypothetical protein</fullName>
    </submittedName>
</protein>